<feature type="transmembrane region" description="Helical" evidence="1">
    <location>
        <begin position="54"/>
        <end position="73"/>
    </location>
</feature>
<feature type="transmembrane region" description="Helical" evidence="1">
    <location>
        <begin position="111"/>
        <end position="128"/>
    </location>
</feature>
<feature type="transmembrane region" description="Helical" evidence="1">
    <location>
        <begin position="29"/>
        <end position="48"/>
    </location>
</feature>
<feature type="transmembrane region" description="Helical" evidence="1">
    <location>
        <begin position="140"/>
        <end position="159"/>
    </location>
</feature>
<dbReference type="RefSeq" id="WP_090170916.1">
    <property type="nucleotide sequence ID" value="NZ_FMXR01000004.1"/>
</dbReference>
<dbReference type="Proteomes" id="UP000199228">
    <property type="component" value="Unassembled WGS sequence"/>
</dbReference>
<organism evidence="2 3">
    <name type="scientific">Eubacterium oxidoreducens</name>
    <dbReference type="NCBI Taxonomy" id="1732"/>
    <lineage>
        <taxon>Bacteria</taxon>
        <taxon>Bacillati</taxon>
        <taxon>Bacillota</taxon>
        <taxon>Clostridia</taxon>
        <taxon>Eubacteriales</taxon>
        <taxon>Eubacteriaceae</taxon>
        <taxon>Eubacterium</taxon>
    </lineage>
</organism>
<protein>
    <recommendedName>
        <fullName evidence="4">Type IV leader peptidase family protein</fullName>
    </recommendedName>
</protein>
<reference evidence="2 3" key="1">
    <citation type="submission" date="2016-10" db="EMBL/GenBank/DDBJ databases">
        <authorList>
            <person name="de Groot N.N."/>
        </authorList>
    </citation>
    <scope>NUCLEOTIDE SEQUENCE [LARGE SCALE GENOMIC DNA]</scope>
    <source>
        <strain evidence="2 3">DSM 3217</strain>
    </source>
</reference>
<keyword evidence="3" id="KW-1185">Reference proteome</keyword>
<accession>A0A1G6A0R4</accession>
<keyword evidence="1" id="KW-0472">Membrane</keyword>
<name>A0A1G6A0R4_EUBOX</name>
<dbReference type="EMBL" id="FMXR01000004">
    <property type="protein sequence ID" value="SDB02005.1"/>
    <property type="molecule type" value="Genomic_DNA"/>
</dbReference>
<feature type="transmembrane region" description="Helical" evidence="1">
    <location>
        <begin position="85"/>
        <end position="105"/>
    </location>
</feature>
<dbReference type="OrthoDB" id="2060442at2"/>
<dbReference type="AlphaFoldDB" id="A0A1G6A0R4"/>
<keyword evidence="1" id="KW-1133">Transmembrane helix</keyword>
<dbReference type="STRING" id="1732.SAMN02910417_00115"/>
<gene>
    <name evidence="2" type="ORF">SAMN02910417_00115</name>
</gene>
<evidence type="ECO:0000313" key="2">
    <source>
        <dbReference type="EMBL" id="SDB02005.1"/>
    </source>
</evidence>
<proteinExistence type="predicted"/>
<keyword evidence="1" id="KW-0812">Transmembrane</keyword>
<evidence type="ECO:0000256" key="1">
    <source>
        <dbReference type="SAM" id="Phobius"/>
    </source>
</evidence>
<evidence type="ECO:0000313" key="3">
    <source>
        <dbReference type="Proteomes" id="UP000199228"/>
    </source>
</evidence>
<evidence type="ECO:0008006" key="4">
    <source>
        <dbReference type="Google" id="ProtNLM"/>
    </source>
</evidence>
<sequence>MNWLMLVMAVVTAIFLIVSFVQDIKERTVFSFPCLVLIDAWAIVLWNVVSYRKAEVICFLVVHSVLFILMKVFKVWGDGDSDMFLLFANICLVCVPASNIIALAITECLLLIASIAISIGIGAIEYRCRKRKFALSGDMAVIPGFSIVLIVVMAIYVIGRFM</sequence>
<feature type="transmembrane region" description="Helical" evidence="1">
    <location>
        <begin position="6"/>
        <end position="22"/>
    </location>
</feature>